<dbReference type="AlphaFoldDB" id="W0E537"/>
<organism evidence="1 2">
    <name type="scientific">Desulfitobacterium metallireducens DSM 15288</name>
    <dbReference type="NCBI Taxonomy" id="871968"/>
    <lineage>
        <taxon>Bacteria</taxon>
        <taxon>Bacillati</taxon>
        <taxon>Bacillota</taxon>
        <taxon>Clostridia</taxon>
        <taxon>Eubacteriales</taxon>
        <taxon>Desulfitobacteriaceae</taxon>
        <taxon>Desulfitobacterium</taxon>
    </lineage>
</organism>
<accession>W0E537</accession>
<sequence>MNKKMNLLIFSGEYDKALAALILANTGREMGMDVTLFFTFWGLMLVRDPDKLTLEDKTLFEQMFGLVTPQGVEDLPLSKMNLAGLGKKMLLEMMEDDKTPSLTDFLNGARKKGVKFYGCKLSVEVMGFKEEELLPEVEIITAQQYLEDAIDSQIQLFI</sequence>
<dbReference type="Gene3D" id="3.40.1260.10">
    <property type="entry name" value="DsrEFH-like"/>
    <property type="match status" value="1"/>
</dbReference>
<dbReference type="InterPro" id="IPR027396">
    <property type="entry name" value="DsrEFH-like"/>
</dbReference>
<dbReference type="RefSeq" id="WP_006716445.1">
    <property type="nucleotide sequence ID" value="NZ_CP007032.1"/>
</dbReference>
<dbReference type="EMBL" id="CP007032">
    <property type="protein sequence ID" value="AHF05985.1"/>
    <property type="molecule type" value="Genomic_DNA"/>
</dbReference>
<dbReference type="PANTHER" id="PTHR34655">
    <property type="entry name" value="CONSERVED WITHIN P. AEROPHILUM"/>
    <property type="match status" value="1"/>
</dbReference>
<dbReference type="KEGG" id="dmt:DESME_02020"/>
<dbReference type="Pfam" id="PF13686">
    <property type="entry name" value="DrsE_2"/>
    <property type="match status" value="1"/>
</dbReference>
<dbReference type="InterPro" id="IPR032836">
    <property type="entry name" value="DsrE2-like"/>
</dbReference>
<dbReference type="OrthoDB" id="9802028at2"/>
<dbReference type="eggNOG" id="COG2210">
    <property type="taxonomic scope" value="Bacteria"/>
</dbReference>
<dbReference type="SUPFAM" id="SSF75169">
    <property type="entry name" value="DsrEFH-like"/>
    <property type="match status" value="1"/>
</dbReference>
<keyword evidence="2" id="KW-1185">Reference proteome</keyword>
<dbReference type="Proteomes" id="UP000010847">
    <property type="component" value="Chromosome"/>
</dbReference>
<dbReference type="HOGENOM" id="CLU_094970_1_1_9"/>
<dbReference type="PANTHER" id="PTHR34655:SF2">
    <property type="entry name" value="PEROXIREDOXIN FAMILY PROTEIN"/>
    <property type="match status" value="1"/>
</dbReference>
<evidence type="ECO:0000313" key="1">
    <source>
        <dbReference type="EMBL" id="AHF05985.1"/>
    </source>
</evidence>
<evidence type="ECO:0000313" key="2">
    <source>
        <dbReference type="Proteomes" id="UP000010847"/>
    </source>
</evidence>
<name>W0E537_9FIRM</name>
<gene>
    <name evidence="1" type="ORF">DESME_02020</name>
</gene>
<dbReference type="STRING" id="871968.DESME_02020"/>
<proteinExistence type="predicted"/>
<protein>
    <submittedName>
        <fullName evidence="1">Sulfide reductase</fullName>
    </submittedName>
</protein>
<reference evidence="1 2" key="1">
    <citation type="submission" date="2013-12" db="EMBL/GenBank/DDBJ databases">
        <authorList>
            <consortium name="DOE Joint Genome Institute"/>
            <person name="Smidt H."/>
            <person name="Huntemann M."/>
            <person name="Han J."/>
            <person name="Chen A."/>
            <person name="Kyrpides N."/>
            <person name="Mavromatis K."/>
            <person name="Markowitz V."/>
            <person name="Palaniappan K."/>
            <person name="Ivanova N."/>
            <person name="Schaumberg A."/>
            <person name="Pati A."/>
            <person name="Liolios K."/>
            <person name="Nordberg H.P."/>
            <person name="Cantor M.N."/>
            <person name="Hua S.X."/>
            <person name="Woyke T."/>
        </authorList>
    </citation>
    <scope>NUCLEOTIDE SEQUENCE [LARGE SCALE GENOMIC DNA]</scope>
    <source>
        <strain evidence="2">DSM 15288</strain>
    </source>
</reference>